<keyword evidence="2" id="KW-0547">Nucleotide-binding</keyword>
<dbReference type="Gene3D" id="3.40.50.300">
    <property type="entry name" value="P-loop containing nucleotide triphosphate hydrolases"/>
    <property type="match status" value="1"/>
</dbReference>
<dbReference type="GO" id="GO:0003677">
    <property type="term" value="F:DNA binding"/>
    <property type="evidence" value="ECO:0007669"/>
    <property type="project" value="InterPro"/>
</dbReference>
<accession>A0A9Y1FMJ5</accession>
<reference evidence="2" key="1">
    <citation type="journal article" date="2022" name="Nat. Microbiol.">
        <title>Unique mobile elements and scalable gene flow at the prokaryote-eukaryote boundary revealed by circularized Asgard archaea genomes.</title>
        <authorList>
            <person name="Wu F."/>
            <person name="Speth D.R."/>
            <person name="Philosof A."/>
            <person name="Cremiere A."/>
            <person name="Narayanan A."/>
            <person name="Barco R.A."/>
            <person name="Connon S.A."/>
            <person name="Amend J.P."/>
            <person name="Antoshechkin I.A."/>
            <person name="Orphan V.J."/>
        </authorList>
    </citation>
    <scope>NUCLEOTIDE SEQUENCE</scope>
    <source>
        <strain evidence="2">PM71</strain>
    </source>
</reference>
<organism evidence="2">
    <name type="scientific">Candidatus Heimdallarchaeum aukensis</name>
    <dbReference type="NCBI Taxonomy" id="2876573"/>
    <lineage>
        <taxon>Archaea</taxon>
        <taxon>Promethearchaeati</taxon>
        <taxon>Candidatus Heimdallarchaeota</taxon>
        <taxon>Candidatus Heimdallarchaeia (ex Rinke et al. 2021) (nom. nud.)</taxon>
        <taxon>Candidatus Heimdallarchaeales</taxon>
        <taxon>Candidatus Heimdallarchaeaceae</taxon>
        <taxon>Candidatus Heimdallarchaeum</taxon>
    </lineage>
</organism>
<evidence type="ECO:0000259" key="1">
    <source>
        <dbReference type="Pfam" id="PF04851"/>
    </source>
</evidence>
<gene>
    <name evidence="2" type="ORF">K9W45_04265</name>
</gene>
<keyword evidence="2" id="KW-0378">Hydrolase</keyword>
<dbReference type="EMBL" id="CP084166">
    <property type="protein sequence ID" value="UJG41683.1"/>
    <property type="molecule type" value="Genomic_DNA"/>
</dbReference>
<feature type="domain" description="Helicase/UvrB N-terminal" evidence="1">
    <location>
        <begin position="412"/>
        <end position="563"/>
    </location>
</feature>
<dbReference type="Pfam" id="PF04851">
    <property type="entry name" value="ResIII"/>
    <property type="match status" value="1"/>
</dbReference>
<dbReference type="Proteomes" id="UP001201020">
    <property type="component" value="Chromosome"/>
</dbReference>
<protein>
    <submittedName>
        <fullName evidence="2">DEAD/DEAH box helicase family protein</fullName>
    </submittedName>
</protein>
<dbReference type="GO" id="GO:0004386">
    <property type="term" value="F:helicase activity"/>
    <property type="evidence" value="ECO:0007669"/>
    <property type="project" value="UniProtKB-KW"/>
</dbReference>
<name>A0A9Y1FMJ5_9ARCH</name>
<evidence type="ECO:0000313" key="2">
    <source>
        <dbReference type="EMBL" id="UJG41683.1"/>
    </source>
</evidence>
<sequence length="1153" mass="135617">MVNYEKKINRIAPLIYGEALEFGFFLGIASKSKCYNIKPFVGIRIEPPILDIENRIELNSYLENVIGIQIEQAIDLFIRKSSITDSYLIFKNYFQKRQMFRTDLKIDEREITDILEEQKVGYTALRMIKTGFQCSISVLLNANLEWKKPDTELEIFIEPTFREKKPDFIIIRKKTSNNQEEAFNYEMNQIEFLCIGDIKSYIFFVNMTKERLLQDYIEQLIVEDFSKEKLRKLNLHKNKKIPARDFYRIATALQKYLKVFSYAQLYYNETQNYNSEIEVQIVLPGAISSFHIKSETDLRKILRFLCNLIPSTIVETEFGKKKEYILEDFERRRIFELFMSGKISMRIKEKNNKRMYFFEGTRGEELKIILKDEKTEFIEAYPETKEKIQPSIVKRQSVTRNEIENVRKEHEKNFLKLLTNDCYNIIINGSSQGVGKNYVIANYIKKLAKTKKNFTILYFCPRITTLIQTKDKIQRLIKNDIEKNVHLELIIGKREKELIRDPITLKGYETIFSETGNRLKKALEKQGQKVILVSSQALDYFLKQSYNWKLLFTKTYMFIFDELTNSGPTVAKNFIDLLIEARNRLMVNNNINVPRFVITDASITSMKLVISMLNTLVDPNSKKWMTQFQITNFNEDIQEPEEFKIINTPIKGIFLRYLLNFNIDYCAASFICEGKYEEEINFKKIFEILDKLVKKSRIDNRKKSFEKYLQEGKVIFYVNNKQFVDSLVEYLHLNNYDAVSITHDSRDTLLIEETPKKNIVGTSSLAFGTTYSWHEILIILPPFPLKTDYGSTTYFDSMINLEYFRQVIKRMRGEETDLKPRLVSMISALNKNATLKDQNIKFHQLRSFIRDILINNNEHVLPVFSRSKISERTKRKFSLFGRVSKRAFSVDNIYLDDFLKNYFPSIKTALNHFRLYPSPEFILTFNEAGRWNDMTIPSYLFYKVTNQQIAKGFRVTVKAYDKTDKQEILNYLEKPRNLYTINKGLNYLEKMVRTYYGRNVKKDEKSRKYPSLYHFINSTNNAFSLAKKFSKLLSPPIIFAGDSYLLITLDIIEDSDIFLSEDIEKATIERLRALSSPLSSIYFGDMSLLEEPMRVIIESGNFKSFTYGYVVSHPMFGKIPKQVHTLLGEALSFSTLRKNVFLLPKIIKYLSEN</sequence>
<dbReference type="SUPFAM" id="SSF52540">
    <property type="entry name" value="P-loop containing nucleoside triphosphate hydrolases"/>
    <property type="match status" value="1"/>
</dbReference>
<proteinExistence type="predicted"/>
<dbReference type="InterPro" id="IPR006935">
    <property type="entry name" value="Helicase/UvrB_N"/>
</dbReference>
<dbReference type="InterPro" id="IPR027417">
    <property type="entry name" value="P-loop_NTPase"/>
</dbReference>
<dbReference type="GO" id="GO:0016787">
    <property type="term" value="F:hydrolase activity"/>
    <property type="evidence" value="ECO:0007669"/>
    <property type="project" value="InterPro"/>
</dbReference>
<dbReference type="AlphaFoldDB" id="A0A9Y1FMJ5"/>
<keyword evidence="2" id="KW-0347">Helicase</keyword>
<keyword evidence="2" id="KW-0067">ATP-binding</keyword>
<dbReference type="GO" id="GO:0005524">
    <property type="term" value="F:ATP binding"/>
    <property type="evidence" value="ECO:0007669"/>
    <property type="project" value="InterPro"/>
</dbReference>